<protein>
    <submittedName>
        <fullName evidence="2">Uncharacterized protein</fullName>
    </submittedName>
</protein>
<keyword evidence="3" id="KW-1185">Reference proteome</keyword>
<dbReference type="EMBL" id="JBHULL010000004">
    <property type="protein sequence ID" value="MFD2581586.1"/>
    <property type="molecule type" value="Genomic_DNA"/>
</dbReference>
<comment type="caution">
    <text evidence="2">The sequence shown here is derived from an EMBL/GenBank/DDBJ whole genome shotgun (WGS) entry which is preliminary data.</text>
</comment>
<dbReference type="Proteomes" id="UP001597461">
    <property type="component" value="Unassembled WGS sequence"/>
</dbReference>
<dbReference type="RefSeq" id="WP_379075120.1">
    <property type="nucleotide sequence ID" value="NZ_JBHULL010000004.1"/>
</dbReference>
<evidence type="ECO:0000313" key="2">
    <source>
        <dbReference type="EMBL" id="MFD2581586.1"/>
    </source>
</evidence>
<reference evidence="3" key="1">
    <citation type="journal article" date="2019" name="Int. J. Syst. Evol. Microbiol.">
        <title>The Global Catalogue of Microorganisms (GCM) 10K type strain sequencing project: providing services to taxonomists for standard genome sequencing and annotation.</title>
        <authorList>
            <consortium name="The Broad Institute Genomics Platform"/>
            <consortium name="The Broad Institute Genome Sequencing Center for Infectious Disease"/>
            <person name="Wu L."/>
            <person name="Ma J."/>
        </authorList>
    </citation>
    <scope>NUCLEOTIDE SEQUENCE [LARGE SCALE GENOMIC DNA]</scope>
    <source>
        <strain evidence="3">KCTC 42866</strain>
    </source>
</reference>
<feature type="chain" id="PRO_5046087513" evidence="1">
    <location>
        <begin position="27"/>
        <end position="312"/>
    </location>
</feature>
<proteinExistence type="predicted"/>
<name>A0ABW5MFT2_9SPHI</name>
<keyword evidence="1" id="KW-0732">Signal</keyword>
<sequence length="312" mass="34780">MKKNFYRILASATACLLFVHADRANAQDQTINGNLNIGAGFHNAFGYGPRIYFLGNSDDFFISHYNSGGNQSEFRFCIGDDFQAEDKFAIGVTYAGDNQWYDRMVVQGDGNVGIGTSNPDQKLTIKGGGIGFDYNSADKKLYSPQDGELEWMTNQGAGYHGFAVSHQGERRVYLNVLGDSYINGGNLGIGTTSPKEKLSVNGKIRAHEIKVEATNWPDYVFQKEYSLSPLSEVEKYINTNGHLPEIPSALEVQKEGIALGELNNTLLKKIEELTLHLIEQNKSILKQNEKLVEQDKRISLLQAELSRNKRKK</sequence>
<evidence type="ECO:0000256" key="1">
    <source>
        <dbReference type="SAM" id="SignalP"/>
    </source>
</evidence>
<feature type="signal peptide" evidence="1">
    <location>
        <begin position="1"/>
        <end position="26"/>
    </location>
</feature>
<gene>
    <name evidence="2" type="ORF">ACFSR6_03730</name>
</gene>
<organism evidence="2 3">
    <name type="scientific">Pedobacter vanadiisoli</name>
    <dbReference type="NCBI Taxonomy" id="1761975"/>
    <lineage>
        <taxon>Bacteria</taxon>
        <taxon>Pseudomonadati</taxon>
        <taxon>Bacteroidota</taxon>
        <taxon>Sphingobacteriia</taxon>
        <taxon>Sphingobacteriales</taxon>
        <taxon>Sphingobacteriaceae</taxon>
        <taxon>Pedobacter</taxon>
    </lineage>
</organism>
<evidence type="ECO:0000313" key="3">
    <source>
        <dbReference type="Proteomes" id="UP001597461"/>
    </source>
</evidence>
<accession>A0ABW5MFT2</accession>